<dbReference type="Pfam" id="PF00059">
    <property type="entry name" value="Lectin_C"/>
    <property type="match status" value="1"/>
</dbReference>
<name>A0A3B4TQQ4_SERDU</name>
<evidence type="ECO:0000256" key="1">
    <source>
        <dbReference type="SAM" id="MobiDB-lite"/>
    </source>
</evidence>
<proteinExistence type="predicted"/>
<dbReference type="AlphaFoldDB" id="A0A3B4TQQ4"/>
<dbReference type="InterPro" id="IPR016187">
    <property type="entry name" value="CTDL_fold"/>
</dbReference>
<feature type="compositionally biased region" description="Gly residues" evidence="1">
    <location>
        <begin position="44"/>
        <end position="53"/>
    </location>
</feature>
<feature type="region of interest" description="Disordered" evidence="1">
    <location>
        <begin position="33"/>
        <end position="56"/>
    </location>
</feature>
<dbReference type="SUPFAM" id="SSF56436">
    <property type="entry name" value="C-type lectin-like"/>
    <property type="match status" value="1"/>
</dbReference>
<dbReference type="Gene3D" id="3.10.100.10">
    <property type="entry name" value="Mannose-Binding Protein A, subunit A"/>
    <property type="match status" value="1"/>
</dbReference>
<dbReference type="GeneTree" id="ENSGT00940000177154"/>
<organism evidence="3 4">
    <name type="scientific">Seriola dumerili</name>
    <name type="common">Greater amberjack</name>
    <name type="synonym">Caranx dumerili</name>
    <dbReference type="NCBI Taxonomy" id="41447"/>
    <lineage>
        <taxon>Eukaryota</taxon>
        <taxon>Metazoa</taxon>
        <taxon>Chordata</taxon>
        <taxon>Craniata</taxon>
        <taxon>Vertebrata</taxon>
        <taxon>Euteleostomi</taxon>
        <taxon>Actinopterygii</taxon>
        <taxon>Neopterygii</taxon>
        <taxon>Teleostei</taxon>
        <taxon>Neoteleostei</taxon>
        <taxon>Acanthomorphata</taxon>
        <taxon>Carangaria</taxon>
        <taxon>Carangiformes</taxon>
        <taxon>Carangidae</taxon>
        <taxon>Seriola</taxon>
    </lineage>
</organism>
<keyword evidence="4" id="KW-1185">Reference proteome</keyword>
<dbReference type="CDD" id="cd00037">
    <property type="entry name" value="CLECT"/>
    <property type="match status" value="1"/>
</dbReference>
<dbReference type="Proteomes" id="UP000261420">
    <property type="component" value="Unplaced"/>
</dbReference>
<evidence type="ECO:0000313" key="3">
    <source>
        <dbReference type="Ensembl" id="ENSSDUP00000008589.1"/>
    </source>
</evidence>
<dbReference type="InterPro" id="IPR001304">
    <property type="entry name" value="C-type_lectin-like"/>
</dbReference>
<dbReference type="InterPro" id="IPR016186">
    <property type="entry name" value="C-type_lectin-like/link_sf"/>
</dbReference>
<reference evidence="3" key="1">
    <citation type="submission" date="2025-08" db="UniProtKB">
        <authorList>
            <consortium name="Ensembl"/>
        </authorList>
    </citation>
    <scope>IDENTIFICATION</scope>
</reference>
<dbReference type="PANTHER" id="PTHR45784">
    <property type="entry name" value="C-TYPE LECTIN DOMAIN FAMILY 20 MEMBER A-RELATED"/>
    <property type="match status" value="1"/>
</dbReference>
<accession>A0A3B4TQQ4</accession>
<sequence>MNYSGKCLKYEKLSRHDPSHATQCDVHIRSDVTHKGPHSPCGKGPQGSSGVGAGPWPSVDLDPGKPSCGRIMLKILVPLLLLLPSVCGQVGGLRAAKFKHYSYFNYKRTWAEAQVFCRRNHTDLVTIRNEEENRAFLNIYGWIGLYREDSNSPWKWSRGGEIANFITWVSGGKQGQHVTELIMSGLSDF</sequence>
<evidence type="ECO:0000259" key="2">
    <source>
        <dbReference type="PROSITE" id="PS50041"/>
    </source>
</evidence>
<dbReference type="Ensembl" id="ENSSDUT00000008748.1">
    <property type="protein sequence ID" value="ENSSDUP00000008589.1"/>
    <property type="gene ID" value="ENSSDUG00000006313.1"/>
</dbReference>
<protein>
    <recommendedName>
        <fullName evidence="2">C-type lectin domain-containing protein</fullName>
    </recommendedName>
</protein>
<dbReference type="PROSITE" id="PS50041">
    <property type="entry name" value="C_TYPE_LECTIN_2"/>
    <property type="match status" value="1"/>
</dbReference>
<feature type="domain" description="C-type lectin" evidence="2">
    <location>
        <begin position="101"/>
        <end position="171"/>
    </location>
</feature>
<evidence type="ECO:0000313" key="4">
    <source>
        <dbReference type="Proteomes" id="UP000261420"/>
    </source>
</evidence>
<dbReference type="PANTHER" id="PTHR45784:SF8">
    <property type="entry name" value="C-TYPE MANNOSE RECEPTOR 2-RELATED"/>
    <property type="match status" value="1"/>
</dbReference>
<reference evidence="3" key="2">
    <citation type="submission" date="2025-09" db="UniProtKB">
        <authorList>
            <consortium name="Ensembl"/>
        </authorList>
    </citation>
    <scope>IDENTIFICATION</scope>
</reference>